<dbReference type="EMBL" id="VRYN01000001">
    <property type="protein sequence ID" value="TYO81658.1"/>
    <property type="molecule type" value="Genomic_DNA"/>
</dbReference>
<dbReference type="GeneID" id="68694342"/>
<reference evidence="2 4" key="1">
    <citation type="journal article" date="2019" name="Microbiol. Resour. Announc.">
        <title>The Genome Sequence of the Halobacterium salinarum Type Strain Is Closely Related to That of Laboratory Strains NRC-1 and R1.</title>
        <authorList>
            <person name="Pfeiffer F."/>
            <person name="Marchfelder A."/>
            <person name="Habermann B."/>
            <person name="Dyall-Smith M.L."/>
        </authorList>
    </citation>
    <scope>NUCLEOTIDE SEQUENCE [LARGE SCALE GENOMIC DNA]</scope>
    <source>
        <strain evidence="2">91-R6</strain>
        <strain evidence="4">ATCC 33171 / DSM 3754 / JCM 8978 / NBRC 102687 / NCIMB 764 / 91-R6</strain>
    </source>
</reference>
<dbReference type="AlphaFoldDB" id="A0A4D6GXH1"/>
<reference evidence="2" key="3">
    <citation type="journal article" name="MicrobiologyOpen">
        <title>Whole-genome comparison between the type strain of Halobacterium salinarum (DSM 3754(T)) and the laboratory strains R1 and NRC-1.</title>
        <authorList>
            <person name="Pfeiffer F."/>
            <person name="Losensky G."/>
            <person name="Marchfelder A."/>
            <person name="Habermann B."/>
            <person name="Dyall-Smith M."/>
        </authorList>
    </citation>
    <scope>NUCLEOTIDE SEQUENCE</scope>
    <source>
        <strain evidence="2">91-R6</strain>
    </source>
</reference>
<dbReference type="RefSeq" id="WP_010903226.1">
    <property type="nucleotide sequence ID" value="NZ_VRYN01000001.1"/>
</dbReference>
<dbReference type="Proteomes" id="UP000323075">
    <property type="component" value="Unassembled WGS sequence"/>
</dbReference>
<accession>A0A4D6GXH1</accession>
<evidence type="ECO:0000313" key="2">
    <source>
        <dbReference type="EMBL" id="QCC45388.1"/>
    </source>
</evidence>
<evidence type="ECO:0000256" key="1">
    <source>
        <dbReference type="SAM" id="MobiDB-lite"/>
    </source>
</evidence>
<gene>
    <name evidence="3" type="ORF">APQ99_00165</name>
    <name evidence="2" type="ORF">HBSAL_08705</name>
</gene>
<evidence type="ECO:0000313" key="4">
    <source>
        <dbReference type="Proteomes" id="UP000296216"/>
    </source>
</evidence>
<feature type="compositionally biased region" description="Pro residues" evidence="1">
    <location>
        <begin position="1"/>
        <end position="10"/>
    </location>
</feature>
<feature type="region of interest" description="Disordered" evidence="1">
    <location>
        <begin position="1"/>
        <end position="27"/>
    </location>
</feature>
<name>A0A4D6GXH1_HALS9</name>
<evidence type="ECO:0000313" key="3">
    <source>
        <dbReference type="EMBL" id="TYO81658.1"/>
    </source>
</evidence>
<evidence type="ECO:0000313" key="5">
    <source>
        <dbReference type="Proteomes" id="UP000323075"/>
    </source>
</evidence>
<organism evidence="2 4">
    <name type="scientific">Halobacterium salinarum (strain ATCC 33171 / DSM 3754 / JCM 8978 / NBRC 102687 / NCIMB 764 / 91-R6)</name>
    <dbReference type="NCBI Taxonomy" id="2597657"/>
    <lineage>
        <taxon>Archaea</taxon>
        <taxon>Methanobacteriati</taxon>
        <taxon>Methanobacteriota</taxon>
        <taxon>Stenosarchaea group</taxon>
        <taxon>Halobacteria</taxon>
        <taxon>Halobacteriales</taxon>
        <taxon>Halobacteriaceae</taxon>
        <taxon>Halobacterium</taxon>
    </lineage>
</organism>
<sequence length="163" mass="18061">MQRKPVPPAPSSLAAVGDVRDATPLVPKPEDDCCRRLIERAGVEDRGTASAWLVFLSAVGVLVDDDAGYARRGDVGVDDREALAAGFRENVFLGGDVVDALDDTPAQPRDVFDAVREQVPPWERAKRDNWQAFWTGRVRRRLDWAALFGQAVRVDDTPCYRRA</sequence>
<proteinExistence type="predicted"/>
<protein>
    <submittedName>
        <fullName evidence="2">Uncharacterized protein</fullName>
    </submittedName>
</protein>
<dbReference type="Pfam" id="PF25947">
    <property type="entry name" value="WHD_halo_double"/>
    <property type="match status" value="1"/>
</dbReference>
<dbReference type="EMBL" id="CP038631">
    <property type="protein sequence ID" value="QCC45388.1"/>
    <property type="molecule type" value="Genomic_DNA"/>
</dbReference>
<reference evidence="3 5" key="2">
    <citation type="submission" date="2019-07" db="EMBL/GenBank/DDBJ databases">
        <title>Genomic Encyclopedia of Archaeal and Bacterial Type Strains, Phase II (KMG-II): from individual species to whole genera.</title>
        <authorList>
            <person name="Goeker M."/>
        </authorList>
    </citation>
    <scope>NUCLEOTIDE SEQUENCE [LARGE SCALE GENOMIC DNA]</scope>
    <source>
        <strain evidence="3 5">DSM 3754</strain>
    </source>
</reference>
<dbReference type="Proteomes" id="UP000296216">
    <property type="component" value="Chromosome"/>
</dbReference>
<dbReference type="InterPro" id="IPR058821">
    <property type="entry name" value="Double_WHD-containing_halo"/>
</dbReference>